<dbReference type="EMBL" id="CP000284">
    <property type="protein sequence ID" value="ABE50624.1"/>
    <property type="molecule type" value="Genomic_DNA"/>
</dbReference>
<dbReference type="Gene3D" id="3.10.450.50">
    <property type="match status" value="1"/>
</dbReference>
<dbReference type="Pfam" id="PF14534">
    <property type="entry name" value="DUF4440"/>
    <property type="match status" value="1"/>
</dbReference>
<organism evidence="2 3">
    <name type="scientific">Methylobacillus flagellatus (strain ATCC 51484 / DSM 6875 / VKM B-1610 / KT)</name>
    <dbReference type="NCBI Taxonomy" id="265072"/>
    <lineage>
        <taxon>Bacteria</taxon>
        <taxon>Pseudomonadati</taxon>
        <taxon>Pseudomonadota</taxon>
        <taxon>Betaproteobacteria</taxon>
        <taxon>Nitrosomonadales</taxon>
        <taxon>Methylophilaceae</taxon>
        <taxon>Methylobacillus</taxon>
    </lineage>
</organism>
<dbReference type="HOGENOM" id="CLU_128796_1_1_4"/>
<dbReference type="STRING" id="265072.Mfla_2357"/>
<dbReference type="KEGG" id="mfa:Mfla_2357"/>
<dbReference type="eggNOG" id="COG4319">
    <property type="taxonomic scope" value="Bacteria"/>
</dbReference>
<accession>Q1GYR3</accession>
<evidence type="ECO:0000313" key="2">
    <source>
        <dbReference type="EMBL" id="ABE50624.1"/>
    </source>
</evidence>
<feature type="domain" description="DUF4440" evidence="1">
    <location>
        <begin position="13"/>
        <end position="121"/>
    </location>
</feature>
<dbReference type="InterPro" id="IPR027843">
    <property type="entry name" value="DUF4440"/>
</dbReference>
<evidence type="ECO:0000313" key="3">
    <source>
        <dbReference type="Proteomes" id="UP000002440"/>
    </source>
</evidence>
<reference evidence="2 3" key="1">
    <citation type="submission" date="2006-03" db="EMBL/GenBank/DDBJ databases">
        <title>Complete sequence of Methylobacillus flagellatus KT.</title>
        <authorList>
            <consortium name="US DOE Joint Genome Institute"/>
            <person name="Copeland A."/>
            <person name="Lucas S."/>
            <person name="Lapidus A."/>
            <person name="Barry K."/>
            <person name="Detter J.C."/>
            <person name="Glavina del Rio T."/>
            <person name="Hammon N."/>
            <person name="Israni S."/>
            <person name="Dalin E."/>
            <person name="Tice H."/>
            <person name="Pitluck S."/>
            <person name="Brettin T."/>
            <person name="Bruce D."/>
            <person name="Han C."/>
            <person name="Tapia R."/>
            <person name="Saunders E."/>
            <person name="Gilna P."/>
            <person name="Schmutz J."/>
            <person name="Larimer F."/>
            <person name="Land M."/>
            <person name="Kyrpides N."/>
            <person name="Anderson I."/>
            <person name="Richardson P."/>
        </authorList>
    </citation>
    <scope>NUCLEOTIDE SEQUENCE [LARGE SCALE GENOMIC DNA]</scope>
    <source>
        <strain evidence="3">KT / ATCC 51484 / DSM 6875</strain>
    </source>
</reference>
<sequence>MTTSDFKATAERLNQAWDAAFNAKDHALVVSFYDDAATVMPAGGAPQVTGREALLSFWKTAIAQGIIDHKLELVDAQADGNLAFQRGHWSAAVIDAQGTRQSFNGNVHLLYKKQADGSWKLLSHIWN</sequence>
<dbReference type="RefSeq" id="WP_011480577.1">
    <property type="nucleotide sequence ID" value="NC_007947.1"/>
</dbReference>
<protein>
    <submittedName>
        <fullName evidence="2">Conserved hypothetical signal peptide protein</fullName>
    </submittedName>
</protein>
<proteinExistence type="predicted"/>
<dbReference type="SUPFAM" id="SSF54427">
    <property type="entry name" value="NTF2-like"/>
    <property type="match status" value="1"/>
</dbReference>
<dbReference type="InterPro" id="IPR032710">
    <property type="entry name" value="NTF2-like_dom_sf"/>
</dbReference>
<dbReference type="OrthoDB" id="9114487at2"/>
<dbReference type="AlphaFoldDB" id="Q1GYR3"/>
<evidence type="ECO:0000259" key="1">
    <source>
        <dbReference type="Pfam" id="PF14534"/>
    </source>
</evidence>
<dbReference type="Proteomes" id="UP000002440">
    <property type="component" value="Chromosome"/>
</dbReference>
<name>Q1GYR3_METFK</name>
<dbReference type="CDD" id="cd00531">
    <property type="entry name" value="NTF2_like"/>
    <property type="match status" value="1"/>
</dbReference>
<gene>
    <name evidence="2" type="ordered locus">Mfla_2357</name>
</gene>
<keyword evidence="3" id="KW-1185">Reference proteome</keyword>